<dbReference type="RefSeq" id="XP_041678469.1">
    <property type="nucleotide sequence ID" value="XM_041827514.1"/>
</dbReference>
<dbReference type="VEuPathDB" id="FungiDB:FMAN_05787"/>
<dbReference type="AlphaFoldDB" id="A0A1L7SUZ4"/>
<proteinExistence type="predicted"/>
<dbReference type="GeneID" id="65085052"/>
<accession>A0A1L7SUZ4</accession>
<organism evidence="1 2">
    <name type="scientific">Fusarium mangiferae</name>
    <name type="common">Mango malformation disease fungus</name>
    <dbReference type="NCBI Taxonomy" id="192010"/>
    <lineage>
        <taxon>Eukaryota</taxon>
        <taxon>Fungi</taxon>
        <taxon>Dikarya</taxon>
        <taxon>Ascomycota</taxon>
        <taxon>Pezizomycotina</taxon>
        <taxon>Sordariomycetes</taxon>
        <taxon>Hypocreomycetidae</taxon>
        <taxon>Hypocreales</taxon>
        <taxon>Nectriaceae</taxon>
        <taxon>Fusarium</taxon>
        <taxon>Fusarium fujikuroi species complex</taxon>
    </lineage>
</organism>
<name>A0A1L7SUZ4_FUSMA</name>
<evidence type="ECO:0000313" key="2">
    <source>
        <dbReference type="Proteomes" id="UP000184255"/>
    </source>
</evidence>
<keyword evidence="2" id="KW-1185">Reference proteome</keyword>
<sequence>MNMMARNSNGGNTTDWDVALLSGQPWRRLRSSLGLSELLCILPPDFFGHVTQTS</sequence>
<protein>
    <submittedName>
        <fullName evidence="1">Uncharacterized protein</fullName>
    </submittedName>
</protein>
<dbReference type="EMBL" id="FCQH01000002">
    <property type="protein sequence ID" value="CVK87026.1"/>
    <property type="molecule type" value="Genomic_DNA"/>
</dbReference>
<reference evidence="2" key="1">
    <citation type="journal article" date="2016" name="Genome Biol. Evol.">
        <title>Comparative 'omics' of the Fusarium fujikuroi species complex highlights differences in genetic potential and metabolite synthesis.</title>
        <authorList>
            <person name="Niehaus E.-M."/>
            <person name="Muensterkoetter M."/>
            <person name="Proctor R.H."/>
            <person name="Brown D.W."/>
            <person name="Sharon A."/>
            <person name="Idan Y."/>
            <person name="Oren-Young L."/>
            <person name="Sieber C.M."/>
            <person name="Novak O."/>
            <person name="Pencik A."/>
            <person name="Tarkowska D."/>
            <person name="Hromadova K."/>
            <person name="Freeman S."/>
            <person name="Maymon M."/>
            <person name="Elazar M."/>
            <person name="Youssef S.A."/>
            <person name="El-Shabrawy E.S.M."/>
            <person name="Shalaby A.B.A."/>
            <person name="Houterman P."/>
            <person name="Brock N.L."/>
            <person name="Burkhardt I."/>
            <person name="Tsavkelova E.A."/>
            <person name="Dickschat J.S."/>
            <person name="Galuszka P."/>
            <person name="Gueldener U."/>
            <person name="Tudzynski B."/>
        </authorList>
    </citation>
    <scope>NUCLEOTIDE SEQUENCE [LARGE SCALE GENOMIC DNA]</scope>
    <source>
        <strain evidence="2">MRC7560</strain>
    </source>
</reference>
<gene>
    <name evidence="1" type="ORF">FMAN_05787</name>
</gene>
<evidence type="ECO:0000313" key="1">
    <source>
        <dbReference type="EMBL" id="CVK87026.1"/>
    </source>
</evidence>
<dbReference type="Proteomes" id="UP000184255">
    <property type="component" value="Unassembled WGS sequence"/>
</dbReference>
<comment type="caution">
    <text evidence="1">The sequence shown here is derived from an EMBL/GenBank/DDBJ whole genome shotgun (WGS) entry which is preliminary data.</text>
</comment>